<protein>
    <submittedName>
        <fullName evidence="1">Type VII secretion system (Wss) protein ESAT-6</fullName>
    </submittedName>
</protein>
<keyword evidence="2" id="KW-1185">Reference proteome</keyword>
<dbReference type="Proteomes" id="UP000280668">
    <property type="component" value="Unassembled WGS sequence"/>
</dbReference>
<dbReference type="AlphaFoldDB" id="A0A3N2BBV2"/>
<dbReference type="SUPFAM" id="SSF140453">
    <property type="entry name" value="EsxAB dimer-like"/>
    <property type="match status" value="1"/>
</dbReference>
<name>A0A3N2BBV2_9MICO</name>
<evidence type="ECO:0000313" key="1">
    <source>
        <dbReference type="EMBL" id="ROR72715.1"/>
    </source>
</evidence>
<comment type="caution">
    <text evidence="1">The sequence shown here is derived from an EMBL/GenBank/DDBJ whole genome shotgun (WGS) entry which is preliminary data.</text>
</comment>
<organism evidence="1 2">
    <name type="scientific">Bogoriella caseilytica</name>
    <dbReference type="NCBI Taxonomy" id="56055"/>
    <lineage>
        <taxon>Bacteria</taxon>
        <taxon>Bacillati</taxon>
        <taxon>Actinomycetota</taxon>
        <taxon>Actinomycetes</taxon>
        <taxon>Micrococcales</taxon>
        <taxon>Bogoriellaceae</taxon>
        <taxon>Bogoriella</taxon>
    </lineage>
</organism>
<proteinExistence type="predicted"/>
<dbReference type="Pfam" id="PF06013">
    <property type="entry name" value="WXG100"/>
    <property type="match status" value="1"/>
</dbReference>
<dbReference type="EMBL" id="RKHK01000001">
    <property type="protein sequence ID" value="ROR72715.1"/>
    <property type="molecule type" value="Genomic_DNA"/>
</dbReference>
<reference evidence="1 2" key="1">
    <citation type="submission" date="2018-11" db="EMBL/GenBank/DDBJ databases">
        <title>Sequencing the genomes of 1000 actinobacteria strains.</title>
        <authorList>
            <person name="Klenk H.-P."/>
        </authorList>
    </citation>
    <scope>NUCLEOTIDE SEQUENCE [LARGE SCALE GENOMIC DNA]</scope>
    <source>
        <strain evidence="1 2">DSM 11294</strain>
    </source>
</reference>
<dbReference type="InterPro" id="IPR036689">
    <property type="entry name" value="ESAT-6-like_sf"/>
</dbReference>
<gene>
    <name evidence="1" type="ORF">EDD31_1074</name>
</gene>
<sequence length="81" mass="8577">MDYGMFNASIGVGQVSNGIAAVGEEISAAHTSSWRGSAADSFHEALQGARFHADRALELAGTLQWNLTQAQNTAATELLER</sequence>
<evidence type="ECO:0000313" key="2">
    <source>
        <dbReference type="Proteomes" id="UP000280668"/>
    </source>
</evidence>
<dbReference type="RefSeq" id="WP_148058868.1">
    <property type="nucleotide sequence ID" value="NZ_RKHK01000001.1"/>
</dbReference>
<accession>A0A3N2BBV2</accession>
<dbReference type="InterPro" id="IPR010310">
    <property type="entry name" value="T7SS_ESAT-6-like"/>
</dbReference>